<sequence>MAGNIVGIRSHGSSGRGHVPSDVSPGEFMQSMGWIPVALSAALIVSGLVGRKKGALAFALTACAGTAVLSAGRGVPLQRGSANDKAHSGIARAEPEAKRVITVGKPADALRQRWLDPRTLPQLMSGFATLRPIGDNRMRWEIRTPLGRLYEWESEIVDEPGGSIGWRSLPGAAIANEGSIRFDAASNDRGTIATLHVRFDPPGGALGQGLVQLLGATPLNMIADNALRRFKSLVETGEIPTTERQPAARETKR</sequence>
<dbReference type="eggNOG" id="COG5637">
    <property type="taxonomic scope" value="Bacteria"/>
</dbReference>
<evidence type="ECO:0000313" key="5">
    <source>
        <dbReference type="Proteomes" id="UP000597138"/>
    </source>
</evidence>
<reference evidence="3 4" key="2">
    <citation type="submission" date="2014-03" db="EMBL/GenBank/DDBJ databases">
        <title>Draft Genome Sequences of Four Burkholderia Strains.</title>
        <authorList>
            <person name="Liu X.Y."/>
            <person name="Li C.X."/>
            <person name="Xu J.H."/>
        </authorList>
    </citation>
    <scope>NUCLEOTIDE SEQUENCE [LARGE SCALE GENOMIC DNA]</scope>
    <source>
        <strain evidence="3 4">R27</strain>
    </source>
</reference>
<dbReference type="InterPro" id="IPR023393">
    <property type="entry name" value="START-like_dom_sf"/>
</dbReference>
<reference evidence="2" key="1">
    <citation type="journal article" date="2014" name="Int. J. Syst. Evol. Microbiol.">
        <title>Complete genome of a new Firmicutes species belonging to the dominant human colonic microbiota ('Ruminococcus bicirculans') reveals two chromosomes and a selective capacity to utilize plant glucans.</title>
        <authorList>
            <consortium name="NISC Comparative Sequencing Program"/>
            <person name="Wegmann U."/>
            <person name="Louis P."/>
            <person name="Goesmann A."/>
            <person name="Henrissat B."/>
            <person name="Duncan S.H."/>
            <person name="Flint H.J."/>
        </authorList>
    </citation>
    <scope>NUCLEOTIDE SEQUENCE</scope>
    <source>
        <strain evidence="2">CGMCC 1.11013</strain>
    </source>
</reference>
<accession>A0A069P9Y2</accession>
<dbReference type="EMBL" id="BMEG01000003">
    <property type="protein sequence ID" value="GGD69505.1"/>
    <property type="molecule type" value="Genomic_DNA"/>
</dbReference>
<dbReference type="Gene3D" id="3.30.530.20">
    <property type="match status" value="1"/>
</dbReference>
<feature type="transmembrane region" description="Helical" evidence="1">
    <location>
        <begin position="56"/>
        <end position="75"/>
    </location>
</feature>
<evidence type="ECO:0000313" key="4">
    <source>
        <dbReference type="Proteomes" id="UP000027439"/>
    </source>
</evidence>
<keyword evidence="1" id="KW-1133">Transmembrane helix</keyword>
<dbReference type="SUPFAM" id="SSF55961">
    <property type="entry name" value="Bet v1-like"/>
    <property type="match status" value="1"/>
</dbReference>
<dbReference type="InterPro" id="IPR047137">
    <property type="entry name" value="ORF3"/>
</dbReference>
<dbReference type="RefSeq" id="WP_206539421.1">
    <property type="nucleotide sequence ID" value="NZ_BMEG01000003.1"/>
</dbReference>
<keyword evidence="1" id="KW-0472">Membrane</keyword>
<dbReference type="Proteomes" id="UP000027439">
    <property type="component" value="Unassembled WGS sequence"/>
</dbReference>
<gene>
    <name evidence="3" type="ORF">BG57_02405</name>
    <name evidence="2" type="ORF">GCM10010985_24990</name>
</gene>
<dbReference type="CDD" id="cd07817">
    <property type="entry name" value="SRPBCC_8"/>
    <property type="match status" value="1"/>
</dbReference>
<dbReference type="PANTHER" id="PTHR33824:SF7">
    <property type="entry name" value="POLYKETIDE CYCLASE_DEHYDRASE AND LIPID TRANSPORT SUPERFAMILY PROTEIN"/>
    <property type="match status" value="1"/>
</dbReference>
<evidence type="ECO:0000256" key="1">
    <source>
        <dbReference type="SAM" id="Phobius"/>
    </source>
</evidence>
<name>A0A069P9Y2_9BURK</name>
<reference evidence="5" key="3">
    <citation type="journal article" date="2019" name="Int. J. Syst. Evol. Microbiol.">
        <title>The Global Catalogue of Microorganisms (GCM) 10K type strain sequencing project: providing services to taxonomists for standard genome sequencing and annotation.</title>
        <authorList>
            <consortium name="The Broad Institute Genomics Platform"/>
            <consortium name="The Broad Institute Genome Sequencing Center for Infectious Disease"/>
            <person name="Wu L."/>
            <person name="Ma J."/>
        </authorList>
    </citation>
    <scope>NUCLEOTIDE SEQUENCE [LARGE SCALE GENOMIC DNA]</scope>
    <source>
        <strain evidence="5">CGMCC 1.11013</strain>
    </source>
</reference>
<dbReference type="AlphaFoldDB" id="A0A069P9Y2"/>
<comment type="caution">
    <text evidence="3">The sequence shown here is derived from an EMBL/GenBank/DDBJ whole genome shotgun (WGS) entry which is preliminary data.</text>
</comment>
<organism evidence="3 4">
    <name type="scientific">Caballeronia grimmiae</name>
    <dbReference type="NCBI Taxonomy" id="1071679"/>
    <lineage>
        <taxon>Bacteria</taxon>
        <taxon>Pseudomonadati</taxon>
        <taxon>Pseudomonadota</taxon>
        <taxon>Betaproteobacteria</taxon>
        <taxon>Burkholderiales</taxon>
        <taxon>Burkholderiaceae</taxon>
        <taxon>Caballeronia</taxon>
    </lineage>
</organism>
<evidence type="ECO:0000313" key="2">
    <source>
        <dbReference type="EMBL" id="GGD69505.1"/>
    </source>
</evidence>
<dbReference type="STRING" id="1071679.BG57_02405"/>
<proteinExistence type="predicted"/>
<protein>
    <submittedName>
        <fullName evidence="2">Cyclase</fullName>
    </submittedName>
</protein>
<dbReference type="Proteomes" id="UP000597138">
    <property type="component" value="Unassembled WGS sequence"/>
</dbReference>
<keyword evidence="5" id="KW-1185">Reference proteome</keyword>
<reference evidence="2" key="4">
    <citation type="submission" date="2024-05" db="EMBL/GenBank/DDBJ databases">
        <authorList>
            <person name="Sun Q."/>
            <person name="Zhou Y."/>
        </authorList>
    </citation>
    <scope>NUCLEOTIDE SEQUENCE</scope>
    <source>
        <strain evidence="2">CGMCC 1.11013</strain>
    </source>
</reference>
<evidence type="ECO:0000313" key="3">
    <source>
        <dbReference type="EMBL" id="KDR37470.1"/>
    </source>
</evidence>
<dbReference type="PANTHER" id="PTHR33824">
    <property type="entry name" value="POLYKETIDE CYCLASE/DEHYDRASE AND LIPID TRANSPORT SUPERFAMILY PROTEIN"/>
    <property type="match status" value="1"/>
</dbReference>
<feature type="transmembrane region" description="Helical" evidence="1">
    <location>
        <begin position="31"/>
        <end position="49"/>
    </location>
</feature>
<keyword evidence="1" id="KW-0812">Transmembrane</keyword>
<dbReference type="EMBL" id="JFHE01000001">
    <property type="protein sequence ID" value="KDR37470.1"/>
    <property type="molecule type" value="Genomic_DNA"/>
</dbReference>